<evidence type="ECO:0000313" key="2">
    <source>
        <dbReference type="EMBL" id="PRP75035.1"/>
    </source>
</evidence>
<name>A0A2P6MTK3_9EUKA</name>
<accession>A0A2P6MTK3</accession>
<evidence type="ECO:0000256" key="1">
    <source>
        <dbReference type="SAM" id="MobiDB-lite"/>
    </source>
</evidence>
<feature type="compositionally biased region" description="Basic and acidic residues" evidence="1">
    <location>
        <begin position="208"/>
        <end position="228"/>
    </location>
</feature>
<dbReference type="AlphaFoldDB" id="A0A2P6MTK3"/>
<dbReference type="Proteomes" id="UP000241769">
    <property type="component" value="Unassembled WGS sequence"/>
</dbReference>
<keyword evidence="3" id="KW-1185">Reference proteome</keyword>
<sequence length="228" mass="26238">MALVMWVSRIDDRILLCQCQAKILQDHIFTSGYYFQVKRLATSCRSTSIVLNTLRTAAFTCDEYVHSVCLYCNWEGDDFRYDEHQDKFHGMNIMIQRKNGECQGARRVCACIELTQIGGPWIDPSVYNPNCGLKPDVDKHSDTRLFPQRFEGKEEETFRYERDTSLVRDIIDFWKRVASTVTCDKRIPHLVGDSTITGGGKNKVHKRGSSERNDLKAGQRRINDSTSL</sequence>
<dbReference type="InParanoid" id="A0A2P6MTK3"/>
<gene>
    <name evidence="2" type="ORF">PROFUN_15639</name>
</gene>
<evidence type="ECO:0000313" key="3">
    <source>
        <dbReference type="Proteomes" id="UP000241769"/>
    </source>
</evidence>
<protein>
    <submittedName>
        <fullName evidence="2">Uncharacterized protein</fullName>
    </submittedName>
</protein>
<organism evidence="2 3">
    <name type="scientific">Planoprotostelium fungivorum</name>
    <dbReference type="NCBI Taxonomy" id="1890364"/>
    <lineage>
        <taxon>Eukaryota</taxon>
        <taxon>Amoebozoa</taxon>
        <taxon>Evosea</taxon>
        <taxon>Variosea</taxon>
        <taxon>Cavosteliida</taxon>
        <taxon>Cavosteliaceae</taxon>
        <taxon>Planoprotostelium</taxon>
    </lineage>
</organism>
<dbReference type="EMBL" id="MDYQ01000420">
    <property type="protein sequence ID" value="PRP75035.1"/>
    <property type="molecule type" value="Genomic_DNA"/>
</dbReference>
<feature type="region of interest" description="Disordered" evidence="1">
    <location>
        <begin position="194"/>
        <end position="228"/>
    </location>
</feature>
<proteinExistence type="predicted"/>
<reference evidence="2 3" key="1">
    <citation type="journal article" date="2018" name="Genome Biol. Evol.">
        <title>Multiple Roots of Fruiting Body Formation in Amoebozoa.</title>
        <authorList>
            <person name="Hillmann F."/>
            <person name="Forbes G."/>
            <person name="Novohradska S."/>
            <person name="Ferling I."/>
            <person name="Riege K."/>
            <person name="Groth M."/>
            <person name="Westermann M."/>
            <person name="Marz M."/>
            <person name="Spaller T."/>
            <person name="Winckler T."/>
            <person name="Schaap P."/>
            <person name="Glockner G."/>
        </authorList>
    </citation>
    <scope>NUCLEOTIDE SEQUENCE [LARGE SCALE GENOMIC DNA]</scope>
    <source>
        <strain evidence="2 3">Jena</strain>
    </source>
</reference>
<comment type="caution">
    <text evidence="2">The sequence shown here is derived from an EMBL/GenBank/DDBJ whole genome shotgun (WGS) entry which is preliminary data.</text>
</comment>